<dbReference type="GO" id="GO:0006412">
    <property type="term" value="P:translation"/>
    <property type="evidence" value="ECO:0007669"/>
    <property type="project" value="UniProtKB-UniRule"/>
</dbReference>
<proteinExistence type="inferred from homology"/>
<dbReference type="AlphaFoldDB" id="A0A923SQD1"/>
<dbReference type="Gene3D" id="1.10.287.10">
    <property type="entry name" value="S15/NS1, RNA-binding"/>
    <property type="match status" value="1"/>
</dbReference>
<comment type="subunit">
    <text evidence="3">Part of the 30S ribosomal subunit. Forms a bridge to the 50S subunit in the 70S ribosome, contacting the 23S rRNA.</text>
</comment>
<dbReference type="NCBIfam" id="TIGR00952">
    <property type="entry name" value="S15_bact"/>
    <property type="match status" value="1"/>
</dbReference>
<dbReference type="Gene3D" id="6.10.250.3130">
    <property type="match status" value="1"/>
</dbReference>
<dbReference type="GO" id="GO:0005840">
    <property type="term" value="C:ribosome"/>
    <property type="evidence" value="ECO:0007669"/>
    <property type="project" value="UniProtKB-KW"/>
</dbReference>
<evidence type="ECO:0000313" key="6">
    <source>
        <dbReference type="EMBL" id="MBC6499778.1"/>
    </source>
</evidence>
<dbReference type="InterPro" id="IPR005290">
    <property type="entry name" value="Ribosomal_uS15_bac-type"/>
</dbReference>
<dbReference type="GO" id="GO:1990904">
    <property type="term" value="C:ribonucleoprotein complex"/>
    <property type="evidence" value="ECO:0007669"/>
    <property type="project" value="UniProtKB-KW"/>
</dbReference>
<dbReference type="SMART" id="SM01387">
    <property type="entry name" value="Ribosomal_S15"/>
    <property type="match status" value="1"/>
</dbReference>
<comment type="function">
    <text evidence="3">Forms an intersubunit bridge (bridge B4) with the 23S rRNA of the 50S subunit in the ribosome.</text>
</comment>
<evidence type="ECO:0000256" key="4">
    <source>
        <dbReference type="RuleBase" id="RU003919"/>
    </source>
</evidence>
<keyword evidence="3 5" id="KW-0694">RNA-binding</keyword>
<evidence type="ECO:0000256" key="3">
    <source>
        <dbReference type="HAMAP-Rule" id="MF_01343"/>
    </source>
</evidence>
<dbReference type="PANTHER" id="PTHR23321:SF26">
    <property type="entry name" value="SMALL RIBOSOMAL SUBUNIT PROTEIN US15M"/>
    <property type="match status" value="1"/>
</dbReference>
<protein>
    <recommendedName>
        <fullName evidence="3">Small ribosomal subunit protein uS15</fullName>
    </recommendedName>
</protein>
<dbReference type="CDD" id="cd00353">
    <property type="entry name" value="Ribosomal_S15p_S13e"/>
    <property type="match status" value="1"/>
</dbReference>
<dbReference type="HAMAP" id="MF_01343_B">
    <property type="entry name" value="Ribosomal_uS15_B"/>
    <property type="match status" value="1"/>
</dbReference>
<dbReference type="InterPro" id="IPR000589">
    <property type="entry name" value="Ribosomal_uS15"/>
</dbReference>
<dbReference type="GO" id="GO:0003735">
    <property type="term" value="F:structural constituent of ribosome"/>
    <property type="evidence" value="ECO:0007669"/>
    <property type="project" value="InterPro"/>
</dbReference>
<keyword evidence="1 3" id="KW-0689">Ribosomal protein</keyword>
<dbReference type="GO" id="GO:0019843">
    <property type="term" value="F:rRNA binding"/>
    <property type="evidence" value="ECO:0007669"/>
    <property type="project" value="UniProtKB-UniRule"/>
</dbReference>
<dbReference type="InterPro" id="IPR009068">
    <property type="entry name" value="uS15_NS1_RNA-bd_sf"/>
</dbReference>
<comment type="similarity">
    <text evidence="3 4">Belongs to the universal ribosomal protein uS15 family.</text>
</comment>
<dbReference type="Proteomes" id="UP000650485">
    <property type="component" value="Unassembled WGS sequence"/>
</dbReference>
<dbReference type="Pfam" id="PF00312">
    <property type="entry name" value="Ribosomal_S15"/>
    <property type="match status" value="1"/>
</dbReference>
<comment type="caution">
    <text evidence="6">The sequence shown here is derived from an EMBL/GenBank/DDBJ whole genome shotgun (WGS) entry which is preliminary data.</text>
</comment>
<dbReference type="PANTHER" id="PTHR23321">
    <property type="entry name" value="RIBOSOMAL PROTEIN S15, BACTERIAL AND ORGANELLAR"/>
    <property type="match status" value="1"/>
</dbReference>
<gene>
    <name evidence="3 6" type="primary">rpsO</name>
    <name evidence="6" type="ORF">H7R52_18110</name>
</gene>
<dbReference type="GO" id="GO:0005737">
    <property type="term" value="C:cytoplasm"/>
    <property type="evidence" value="ECO:0007669"/>
    <property type="project" value="UniProtKB-ARBA"/>
</dbReference>
<keyword evidence="3 5" id="KW-0699">rRNA-binding</keyword>
<dbReference type="PROSITE" id="PS00362">
    <property type="entry name" value="RIBOSOMAL_S15"/>
    <property type="match status" value="1"/>
</dbReference>
<evidence type="ECO:0000313" key="7">
    <source>
        <dbReference type="Proteomes" id="UP000650485"/>
    </source>
</evidence>
<dbReference type="SUPFAM" id="SSF47060">
    <property type="entry name" value="S15/NS1 RNA-binding domain"/>
    <property type="match status" value="1"/>
</dbReference>
<comment type="function">
    <text evidence="3 5">One of the primary rRNA binding proteins, it binds directly to 16S rRNA where it helps nucleate assembly of the platform of the 30S subunit by binding and bridging several RNA helices of the 16S rRNA.</text>
</comment>
<accession>A0A923SQD1</accession>
<sequence>MSAYRTEVKKFRKAAEVHEGDTGSVEVQVAVLTADINELNAHMSEHKHDFHSQRGLMKKIGHRRNLLRYLRDNDVQRYRELIPCIGFLLASS</sequence>
<reference evidence="6" key="1">
    <citation type="submission" date="2020-08" db="EMBL/GenBank/DDBJ databases">
        <title>Complete genome sequence of Weissella confusa strain FS54 provides insights into metabolic potential.</title>
        <authorList>
            <person name="Fhoula I."/>
            <person name="Najjari A."/>
            <person name="Lekired A."/>
            <person name="Bessrour-Aouam N."/>
            <person name="Jaballah S."/>
            <person name="Klibi N."/>
            <person name="Ouzari H.-I."/>
        </authorList>
    </citation>
    <scope>NUCLEOTIDE SEQUENCE</scope>
    <source>
        <strain evidence="6">FS54</strain>
    </source>
</reference>
<organism evidence="6 7">
    <name type="scientific">Weissella confusa</name>
    <name type="common">Lactobacillus confusus</name>
    <dbReference type="NCBI Taxonomy" id="1583"/>
    <lineage>
        <taxon>Bacteria</taxon>
        <taxon>Bacillati</taxon>
        <taxon>Bacillota</taxon>
        <taxon>Bacilli</taxon>
        <taxon>Lactobacillales</taxon>
        <taxon>Lactobacillaceae</taxon>
        <taxon>Weissella</taxon>
    </lineage>
</organism>
<evidence type="ECO:0000256" key="2">
    <source>
        <dbReference type="ARBA" id="ARBA00023274"/>
    </source>
</evidence>
<keyword evidence="2 3" id="KW-0687">Ribonucleoprotein</keyword>
<evidence type="ECO:0000256" key="5">
    <source>
        <dbReference type="RuleBase" id="RU004524"/>
    </source>
</evidence>
<evidence type="ECO:0000256" key="1">
    <source>
        <dbReference type="ARBA" id="ARBA00022980"/>
    </source>
</evidence>
<dbReference type="EMBL" id="JACSZT010000022">
    <property type="protein sequence ID" value="MBC6499778.1"/>
    <property type="molecule type" value="Genomic_DNA"/>
</dbReference>
<name>A0A923SQD1_WEICO</name>